<organism evidence="1 2">
    <name type="scientific">Hibiscus sabdariffa</name>
    <name type="common">roselle</name>
    <dbReference type="NCBI Taxonomy" id="183260"/>
    <lineage>
        <taxon>Eukaryota</taxon>
        <taxon>Viridiplantae</taxon>
        <taxon>Streptophyta</taxon>
        <taxon>Embryophyta</taxon>
        <taxon>Tracheophyta</taxon>
        <taxon>Spermatophyta</taxon>
        <taxon>Magnoliopsida</taxon>
        <taxon>eudicotyledons</taxon>
        <taxon>Gunneridae</taxon>
        <taxon>Pentapetalae</taxon>
        <taxon>rosids</taxon>
        <taxon>malvids</taxon>
        <taxon>Malvales</taxon>
        <taxon>Malvaceae</taxon>
        <taxon>Malvoideae</taxon>
        <taxon>Hibiscus</taxon>
    </lineage>
</organism>
<evidence type="ECO:0000313" key="1">
    <source>
        <dbReference type="EMBL" id="KAK8493891.1"/>
    </source>
</evidence>
<gene>
    <name evidence="1" type="ORF">V6N12_063957</name>
</gene>
<dbReference type="Proteomes" id="UP001472677">
    <property type="component" value="Unassembled WGS sequence"/>
</dbReference>
<name>A0ABR2AKQ2_9ROSI</name>
<protein>
    <submittedName>
        <fullName evidence="1">Uncharacterized protein</fullName>
    </submittedName>
</protein>
<sequence length="167" mass="18969">MDISVFNKRKREPMEPIMSNKRVLKDDILKEVFEIEPGLWKSSGDGLIENEDVVKFIFSPGSSDGPSKIISKIEKKFKGKANGSRRLSAIKQAARAKYVQEIERKFDDETGLIEFGRDPFGKRIINTPFFESSASLTLTEIDEIQCDEDATFSIFANDILECHSQEK</sequence>
<dbReference type="EMBL" id="JBBPBM010000587">
    <property type="protein sequence ID" value="KAK8493891.1"/>
    <property type="molecule type" value="Genomic_DNA"/>
</dbReference>
<keyword evidence="2" id="KW-1185">Reference proteome</keyword>
<proteinExistence type="predicted"/>
<accession>A0ABR2AKQ2</accession>
<evidence type="ECO:0000313" key="2">
    <source>
        <dbReference type="Proteomes" id="UP001472677"/>
    </source>
</evidence>
<reference evidence="1 2" key="1">
    <citation type="journal article" date="2024" name="G3 (Bethesda)">
        <title>Genome assembly of Hibiscus sabdariffa L. provides insights into metabolisms of medicinal natural products.</title>
        <authorList>
            <person name="Kim T."/>
        </authorList>
    </citation>
    <scope>NUCLEOTIDE SEQUENCE [LARGE SCALE GENOMIC DNA]</scope>
    <source>
        <strain evidence="1">TK-2024</strain>
        <tissue evidence="1">Old leaves</tissue>
    </source>
</reference>
<comment type="caution">
    <text evidence="1">The sequence shown here is derived from an EMBL/GenBank/DDBJ whole genome shotgun (WGS) entry which is preliminary data.</text>
</comment>